<dbReference type="CDD" id="cd03394">
    <property type="entry name" value="PAP2_like_5"/>
    <property type="match status" value="1"/>
</dbReference>
<evidence type="ECO:0000313" key="2">
    <source>
        <dbReference type="EMBL" id="MBO8438299.1"/>
    </source>
</evidence>
<dbReference type="InterPro" id="IPR036938">
    <property type="entry name" value="PAP2/HPO_sf"/>
</dbReference>
<evidence type="ECO:0000259" key="1">
    <source>
        <dbReference type="Pfam" id="PF01569"/>
    </source>
</evidence>
<proteinExistence type="predicted"/>
<reference evidence="2" key="1">
    <citation type="submission" date="2020-10" db="EMBL/GenBank/DDBJ databases">
        <authorList>
            <person name="Gilroy R."/>
        </authorList>
    </citation>
    <scope>NUCLEOTIDE SEQUENCE</scope>
    <source>
        <strain evidence="2">G3-4614</strain>
    </source>
</reference>
<dbReference type="Gene3D" id="1.20.144.10">
    <property type="entry name" value="Phosphatidic acid phosphatase type 2/haloperoxidase"/>
    <property type="match status" value="1"/>
</dbReference>
<gene>
    <name evidence="2" type="ORF">IAC54_05305</name>
</gene>
<dbReference type="AlphaFoldDB" id="A0A9D9E791"/>
<accession>A0A9D9E791</accession>
<comment type="caution">
    <text evidence="2">The sequence shown here is derived from an EMBL/GenBank/DDBJ whole genome shotgun (WGS) entry which is preliminary data.</text>
</comment>
<sequence>MRFSRFFIILSLWVLFAPSIAFSEVLCGFSNMQAEEACLTTSGDSVPTVSSPRDLRLINRLNSPAALKLDKISSSKTFSILAPSLPLIILGTSLKFEDNDFSTYTNRYPAIFHNCYDDYLQYAPAAVMLGMKIGGVRGRSSWGRMLTSDAFTIALMTGAVNVIKYTMDTRRPDGSAYNSFPSGHTATAFMTATMLNKEFGDLSPWVTIGSYTMAVATGVGRQLNLRHWGSDILVGAGIGILSTELGYLFADLIFKDKGLKYVPETLPEWDWDRKPSFFRLVAGAELVLGGYYLSDGTYINVKAGNGVGYEGAWFPHRNIGVGASFRIGNNVVALNDEILEGWLGYMAPYAGVFYSVPLSKRWSWDAKTLAGYNFFWHKDSWNDYGMPRSYGSFGAMFGTSLSFLATDDLRVSILADYNLIAKSPLEPSRCQHNLLVGGAASVMF</sequence>
<reference evidence="2" key="2">
    <citation type="journal article" date="2021" name="PeerJ">
        <title>Extensive microbial diversity within the chicken gut microbiome revealed by metagenomics and culture.</title>
        <authorList>
            <person name="Gilroy R."/>
            <person name="Ravi A."/>
            <person name="Getino M."/>
            <person name="Pursley I."/>
            <person name="Horton D.L."/>
            <person name="Alikhan N.F."/>
            <person name="Baker D."/>
            <person name="Gharbi K."/>
            <person name="Hall N."/>
            <person name="Watson M."/>
            <person name="Adriaenssens E.M."/>
            <person name="Foster-Nyarko E."/>
            <person name="Jarju S."/>
            <person name="Secka A."/>
            <person name="Antonio M."/>
            <person name="Oren A."/>
            <person name="Chaudhuri R.R."/>
            <person name="La Ragione R."/>
            <person name="Hildebrand F."/>
            <person name="Pallen M.J."/>
        </authorList>
    </citation>
    <scope>NUCLEOTIDE SEQUENCE</scope>
    <source>
        <strain evidence="2">G3-4614</strain>
    </source>
</reference>
<dbReference type="InterPro" id="IPR000326">
    <property type="entry name" value="PAP2/HPO"/>
</dbReference>
<feature type="domain" description="Phosphatidic acid phosphatase type 2/haloperoxidase" evidence="1">
    <location>
        <begin position="173"/>
        <end position="248"/>
    </location>
</feature>
<evidence type="ECO:0000313" key="3">
    <source>
        <dbReference type="Proteomes" id="UP000823636"/>
    </source>
</evidence>
<name>A0A9D9E791_9BACT</name>
<dbReference type="Proteomes" id="UP000823636">
    <property type="component" value="Unassembled WGS sequence"/>
</dbReference>
<dbReference type="Pfam" id="PF01569">
    <property type="entry name" value="PAP2"/>
    <property type="match status" value="1"/>
</dbReference>
<dbReference type="EMBL" id="JADIMW010000059">
    <property type="protein sequence ID" value="MBO8438299.1"/>
    <property type="molecule type" value="Genomic_DNA"/>
</dbReference>
<dbReference type="SUPFAM" id="SSF48317">
    <property type="entry name" value="Acid phosphatase/Vanadium-dependent haloperoxidase"/>
    <property type="match status" value="1"/>
</dbReference>
<protein>
    <submittedName>
        <fullName evidence="2">Phosphatase PAP2 family protein</fullName>
    </submittedName>
</protein>
<organism evidence="2 3">
    <name type="scientific">Candidatus Caccoplasma merdipullorum</name>
    <dbReference type="NCBI Taxonomy" id="2840718"/>
    <lineage>
        <taxon>Bacteria</taxon>
        <taxon>Pseudomonadati</taxon>
        <taxon>Bacteroidota</taxon>
        <taxon>Bacteroidia</taxon>
        <taxon>Bacteroidales</taxon>
        <taxon>Bacteroidaceae</taxon>
        <taxon>Bacteroidaceae incertae sedis</taxon>
        <taxon>Candidatus Caccoplasma</taxon>
    </lineage>
</organism>